<protein>
    <submittedName>
        <fullName evidence="1">Uncharacterized protein</fullName>
    </submittedName>
</protein>
<sequence length="78" mass="8771">MTREQGTGATPRGQVLGNFTFRYLCQFFSVHLFKIGKITLVLSVSYLVDHVMQHFSSSLEQILCSDESNRLISIVTSS</sequence>
<name>A0ACC5Q1T7_DOLFA</name>
<evidence type="ECO:0000313" key="1">
    <source>
        <dbReference type="EMBL" id="MBE9219015.1"/>
    </source>
</evidence>
<evidence type="ECO:0000313" key="2">
    <source>
        <dbReference type="Proteomes" id="UP000597867"/>
    </source>
</evidence>
<comment type="caution">
    <text evidence="1">The sequence shown here is derived from an EMBL/GenBank/DDBJ whole genome shotgun (WGS) entry which is preliminary data.</text>
</comment>
<organism evidence="1 2">
    <name type="scientific">Dolichospermum flos-aquae LEGE 04289</name>
    <dbReference type="NCBI Taxonomy" id="1828708"/>
    <lineage>
        <taxon>Bacteria</taxon>
        <taxon>Bacillati</taxon>
        <taxon>Cyanobacteriota</taxon>
        <taxon>Cyanophyceae</taxon>
        <taxon>Nostocales</taxon>
        <taxon>Aphanizomenonaceae</taxon>
        <taxon>Dolichospermum</taxon>
    </lineage>
</organism>
<dbReference type="Proteomes" id="UP000597867">
    <property type="component" value="Unassembled WGS sequence"/>
</dbReference>
<gene>
    <name evidence="1" type="ORF">IQ222_09475</name>
</gene>
<accession>A0ACC5Q1T7</accession>
<proteinExistence type="predicted"/>
<dbReference type="EMBL" id="JADEWF010000026">
    <property type="protein sequence ID" value="MBE9219015.1"/>
    <property type="molecule type" value="Genomic_DNA"/>
</dbReference>
<reference evidence="1" key="1">
    <citation type="submission" date="2020-10" db="EMBL/GenBank/DDBJ databases">
        <authorList>
            <person name="Castelo-Branco R."/>
            <person name="Eusebio N."/>
            <person name="Adriana R."/>
            <person name="Vieira A."/>
            <person name="Brugerolle De Fraissinette N."/>
            <person name="Rezende De Castro R."/>
            <person name="Schneider M.P."/>
            <person name="Vasconcelos V."/>
            <person name="Leao P.N."/>
        </authorList>
    </citation>
    <scope>NUCLEOTIDE SEQUENCE</scope>
    <source>
        <strain evidence="1">LEGE 04289</strain>
    </source>
</reference>
<keyword evidence="2" id="KW-1185">Reference proteome</keyword>